<keyword evidence="1" id="KW-0472">Membrane</keyword>
<dbReference type="PANTHER" id="PTHR37754">
    <property type="entry name" value="CALCIUM ION-BINDING PROTEIN"/>
    <property type="match status" value="1"/>
</dbReference>
<reference evidence="2 3" key="1">
    <citation type="journal article" date="2018" name="Nat. Genet.">
        <title>The Rosa genome provides new insights in the design of modern roses.</title>
        <authorList>
            <person name="Bendahmane M."/>
        </authorList>
    </citation>
    <scope>NUCLEOTIDE SEQUENCE [LARGE SCALE GENOMIC DNA]</scope>
    <source>
        <strain evidence="3">cv. Old Blush</strain>
    </source>
</reference>
<evidence type="ECO:0000256" key="1">
    <source>
        <dbReference type="SAM" id="Phobius"/>
    </source>
</evidence>
<organism evidence="2 3">
    <name type="scientific">Rosa chinensis</name>
    <name type="common">China rose</name>
    <dbReference type="NCBI Taxonomy" id="74649"/>
    <lineage>
        <taxon>Eukaryota</taxon>
        <taxon>Viridiplantae</taxon>
        <taxon>Streptophyta</taxon>
        <taxon>Embryophyta</taxon>
        <taxon>Tracheophyta</taxon>
        <taxon>Spermatophyta</taxon>
        <taxon>Magnoliopsida</taxon>
        <taxon>eudicotyledons</taxon>
        <taxon>Gunneridae</taxon>
        <taxon>Pentapetalae</taxon>
        <taxon>rosids</taxon>
        <taxon>fabids</taxon>
        <taxon>Rosales</taxon>
        <taxon>Rosaceae</taxon>
        <taxon>Rosoideae</taxon>
        <taxon>Rosoideae incertae sedis</taxon>
        <taxon>Rosa</taxon>
    </lineage>
</organism>
<dbReference type="PANTHER" id="PTHR37754:SF1">
    <property type="entry name" value="CALCIUM ION-BINDING PROTEIN"/>
    <property type="match status" value="1"/>
</dbReference>
<proteinExistence type="predicted"/>
<keyword evidence="1" id="KW-1133">Transmembrane helix</keyword>
<name>A0A2P6SFB9_ROSCH</name>
<dbReference type="EMBL" id="PDCK01000039">
    <property type="protein sequence ID" value="PRQ57363.1"/>
    <property type="molecule type" value="Genomic_DNA"/>
</dbReference>
<gene>
    <name evidence="2" type="ORF">RchiOBHm_Chr1g0347531</name>
</gene>
<dbReference type="AlphaFoldDB" id="A0A2P6SFB9"/>
<sequence length="97" mass="10835">MKNNFFYGYSKQADLPEKKRLLFTEFMKNNVKINQADSATLLTGVLAPPAAMAAKKAGESLPQLKMIKNVPDVLFVPSATVVALITVRFSKRLFMRN</sequence>
<accession>A0A2P6SFB9</accession>
<comment type="caution">
    <text evidence="2">The sequence shown here is derived from an EMBL/GenBank/DDBJ whole genome shotgun (WGS) entry which is preliminary data.</text>
</comment>
<keyword evidence="1" id="KW-0812">Transmembrane</keyword>
<dbReference type="Proteomes" id="UP000238479">
    <property type="component" value="Chromosome 1"/>
</dbReference>
<dbReference type="Gramene" id="PRQ57363">
    <property type="protein sequence ID" value="PRQ57363"/>
    <property type="gene ID" value="RchiOBHm_Chr1g0347531"/>
</dbReference>
<evidence type="ECO:0000313" key="2">
    <source>
        <dbReference type="EMBL" id="PRQ57363.1"/>
    </source>
</evidence>
<evidence type="ECO:0000313" key="3">
    <source>
        <dbReference type="Proteomes" id="UP000238479"/>
    </source>
</evidence>
<dbReference type="OMA" id="PMITILA"/>
<feature type="transmembrane region" description="Helical" evidence="1">
    <location>
        <begin position="73"/>
        <end position="90"/>
    </location>
</feature>
<dbReference type="STRING" id="74649.A0A2P6SFB9"/>
<protein>
    <submittedName>
        <fullName evidence="2">Uncharacterized protein</fullName>
    </submittedName>
</protein>
<keyword evidence="3" id="KW-1185">Reference proteome</keyword>